<proteinExistence type="predicted"/>
<name>A0A094QI32_9ZZZZ</name>
<keyword evidence="3" id="KW-0378">Hydrolase</keyword>
<evidence type="ECO:0000256" key="3">
    <source>
        <dbReference type="ARBA" id="ARBA00022801"/>
    </source>
</evidence>
<protein>
    <recommendedName>
        <fullName evidence="5">Metallo-beta-lactamase domain-containing protein</fullName>
    </recommendedName>
</protein>
<dbReference type="GO" id="GO:0046872">
    <property type="term" value="F:metal ion binding"/>
    <property type="evidence" value="ECO:0007669"/>
    <property type="project" value="UniProtKB-KW"/>
</dbReference>
<dbReference type="SUPFAM" id="SSF56281">
    <property type="entry name" value="Metallo-hydrolase/oxidoreductase"/>
    <property type="match status" value="1"/>
</dbReference>
<keyword evidence="4" id="KW-0862">Zinc</keyword>
<organism evidence="6">
    <name type="scientific">freshwater metagenome</name>
    <dbReference type="NCBI Taxonomy" id="449393"/>
    <lineage>
        <taxon>unclassified sequences</taxon>
        <taxon>metagenomes</taxon>
        <taxon>ecological metagenomes</taxon>
    </lineage>
</organism>
<dbReference type="CDD" id="cd06262">
    <property type="entry name" value="metallo-hydrolase-like_MBL-fold"/>
    <property type="match status" value="1"/>
</dbReference>
<feature type="domain" description="Metallo-beta-lactamase" evidence="5">
    <location>
        <begin position="12"/>
        <end position="203"/>
    </location>
</feature>
<evidence type="ECO:0000256" key="2">
    <source>
        <dbReference type="ARBA" id="ARBA00022723"/>
    </source>
</evidence>
<dbReference type="PANTHER" id="PTHR46233:SF3">
    <property type="entry name" value="HYDROXYACYLGLUTATHIONE HYDROLASE GLOC"/>
    <property type="match status" value="1"/>
</dbReference>
<dbReference type="InterPro" id="IPR001279">
    <property type="entry name" value="Metallo-B-lactamas"/>
</dbReference>
<dbReference type="PANTHER" id="PTHR46233">
    <property type="entry name" value="HYDROXYACYLGLUTATHIONE HYDROLASE GLOC"/>
    <property type="match status" value="1"/>
</dbReference>
<dbReference type="SMART" id="SM00849">
    <property type="entry name" value="Lactamase_B"/>
    <property type="match status" value="1"/>
</dbReference>
<dbReference type="Pfam" id="PF00753">
    <property type="entry name" value="Lactamase_B"/>
    <property type="match status" value="1"/>
</dbReference>
<dbReference type="InterPro" id="IPR051453">
    <property type="entry name" value="MBL_Glyoxalase_II"/>
</dbReference>
<gene>
    <name evidence="6" type="ORF">GM51_18280</name>
</gene>
<comment type="cofactor">
    <cofactor evidence="1">
        <name>Zn(2+)</name>
        <dbReference type="ChEBI" id="CHEBI:29105"/>
    </cofactor>
</comment>
<comment type="caution">
    <text evidence="6">The sequence shown here is derived from an EMBL/GenBank/DDBJ whole genome shotgun (WGS) entry which is preliminary data.</text>
</comment>
<dbReference type="AlphaFoldDB" id="A0A094QI32"/>
<evidence type="ECO:0000259" key="5">
    <source>
        <dbReference type="SMART" id="SM00849"/>
    </source>
</evidence>
<evidence type="ECO:0000313" key="6">
    <source>
        <dbReference type="EMBL" id="KGA14026.1"/>
    </source>
</evidence>
<evidence type="ECO:0000256" key="4">
    <source>
        <dbReference type="ARBA" id="ARBA00022833"/>
    </source>
</evidence>
<evidence type="ECO:0000256" key="1">
    <source>
        <dbReference type="ARBA" id="ARBA00001947"/>
    </source>
</evidence>
<accession>A0A094QI32</accession>
<sequence>MLIESFGAGPWLTNCYVLATGENSECIIIDPGLGAAPQIREIIEQKNLKPIATMLTHGHIDHMWSIFPVASGYGIPAFIHGDDRFLLNDPGAGVSIETKNALMDMMSTDDVFAEPSDTLEVTDKMTLELAGLSFTVLHAPGHTQGSILFEFDGDRKQIFTGDVLFAGAIGRTDLPGSSPVDMDTSLRDVVLQLPDSALVYPGHGPASDMATEKASNQYLLRVASGLSAL</sequence>
<dbReference type="InterPro" id="IPR036866">
    <property type="entry name" value="RibonucZ/Hydroxyglut_hydro"/>
</dbReference>
<dbReference type="GO" id="GO:0016787">
    <property type="term" value="F:hydrolase activity"/>
    <property type="evidence" value="ECO:0007669"/>
    <property type="project" value="UniProtKB-KW"/>
</dbReference>
<dbReference type="Gene3D" id="3.60.15.10">
    <property type="entry name" value="Ribonuclease Z/Hydroxyacylglutathione hydrolase-like"/>
    <property type="match status" value="1"/>
</dbReference>
<keyword evidence="2" id="KW-0479">Metal-binding</keyword>
<dbReference type="EMBL" id="JNSL01000163">
    <property type="protein sequence ID" value="KGA14026.1"/>
    <property type="molecule type" value="Genomic_DNA"/>
</dbReference>
<reference evidence="6" key="1">
    <citation type="submission" date="2014-06" db="EMBL/GenBank/DDBJ databases">
        <title>Key roles for freshwater Actinobacteria revealed by deep metagenomic sequencing.</title>
        <authorList>
            <person name="Ghai R."/>
            <person name="Mizuno C.M."/>
            <person name="Picazo A."/>
            <person name="Camacho A."/>
            <person name="Rodriguez-Valera F."/>
        </authorList>
    </citation>
    <scope>NUCLEOTIDE SEQUENCE</scope>
</reference>